<evidence type="ECO:0000256" key="5">
    <source>
        <dbReference type="ARBA" id="ARBA00022927"/>
    </source>
</evidence>
<keyword evidence="3" id="KW-0813">Transport</keyword>
<sequence length="455" mass="51190">MKIAYHELKSQINSGLLEVEEVFASLAIPLIKLGSRRNGVESESSDGNTRREQSYQIGKLEEESYATRATIAGKELMEKQQTNFLQLVRLLRQIEIQVNCRQDDIFGTLDSHRVSLNKFFQKSVSHISALHSQNHDIFLITLRLLKEIFNNVNAILGSVEGGVENLIQGLAEKMCNPMVEYVMGMKDDIRNGTLVRLLAMVEEMERRIRDGTLQLEEARKKVRVAEEGKIEAICKLKTIEERVTRMNEHLSLSEVGLIKPPTSHELLGMEEEKTKDDKLLWKVLKRKRKHEAPASPMGPEGFYALTPVAGTVSRQVLLDFRSNLSSASCPRILSVSLEVMAAKLLANLIVMGSGILARAFVQGYRQAVANASKSGVAQETVQNIRRASKIMAEPEARQILGVSEHSTWEEILQKYDNLFERNAKNGSFYLQSKVHRAKECLEAAYQKKGQEANNA</sequence>
<evidence type="ECO:0000313" key="10">
    <source>
        <dbReference type="Proteomes" id="UP000467840"/>
    </source>
</evidence>
<comment type="subcellular location">
    <subcellularLocation>
        <location evidence="1">Mitochondrion inner membrane</location>
        <topology evidence="1">Peripheral membrane protein</topology>
    </subcellularLocation>
</comment>
<dbReference type="AlphaFoldDB" id="A0A6A6MEB4"/>
<keyword evidence="8" id="KW-0472">Membrane</keyword>
<protein>
    <submittedName>
        <fullName evidence="9">Uncharacterized protein</fullName>
    </submittedName>
</protein>
<organism evidence="9 10">
    <name type="scientific">Hevea brasiliensis</name>
    <name type="common">Para rubber tree</name>
    <name type="synonym">Siphonia brasiliensis</name>
    <dbReference type="NCBI Taxonomy" id="3981"/>
    <lineage>
        <taxon>Eukaryota</taxon>
        <taxon>Viridiplantae</taxon>
        <taxon>Streptophyta</taxon>
        <taxon>Embryophyta</taxon>
        <taxon>Tracheophyta</taxon>
        <taxon>Spermatophyta</taxon>
        <taxon>Magnoliopsida</taxon>
        <taxon>eudicotyledons</taxon>
        <taxon>Gunneridae</taxon>
        <taxon>Pentapetalae</taxon>
        <taxon>rosids</taxon>
        <taxon>fabids</taxon>
        <taxon>Malpighiales</taxon>
        <taxon>Euphorbiaceae</taxon>
        <taxon>Crotonoideae</taxon>
        <taxon>Micrandreae</taxon>
        <taxon>Hevea</taxon>
    </lineage>
</organism>
<keyword evidence="5" id="KW-0653">Protein transport</keyword>
<evidence type="ECO:0000256" key="2">
    <source>
        <dbReference type="ARBA" id="ARBA00008817"/>
    </source>
</evidence>
<evidence type="ECO:0000313" key="9">
    <source>
        <dbReference type="EMBL" id="KAF2311594.1"/>
    </source>
</evidence>
<evidence type="ECO:0000256" key="6">
    <source>
        <dbReference type="ARBA" id="ARBA00023010"/>
    </source>
</evidence>
<evidence type="ECO:0000256" key="7">
    <source>
        <dbReference type="ARBA" id="ARBA00023128"/>
    </source>
</evidence>
<keyword evidence="7" id="KW-0496">Mitochondrion</keyword>
<dbReference type="GO" id="GO:0031348">
    <property type="term" value="P:negative regulation of defense response"/>
    <property type="evidence" value="ECO:0007669"/>
    <property type="project" value="UniProtKB-ARBA"/>
</dbReference>
<name>A0A6A6MEB4_HEVBR</name>
<dbReference type="GO" id="GO:0005744">
    <property type="term" value="C:TIM23 mitochondrial import inner membrane translocase complex"/>
    <property type="evidence" value="ECO:0007669"/>
    <property type="project" value="InterPro"/>
</dbReference>
<evidence type="ECO:0000256" key="3">
    <source>
        <dbReference type="ARBA" id="ARBA00022448"/>
    </source>
</evidence>
<dbReference type="FunFam" id="1.10.287.110:FF:000006">
    <property type="entry name" value="Import inner membrane translocase subunit TIM16"/>
    <property type="match status" value="1"/>
</dbReference>
<dbReference type="PANTHER" id="PTHR12388">
    <property type="entry name" value="MITOCHONDRIA ASSOCIATED GRANULOCYTE MACROPHAGE CSF SIGNALING MOLECULE"/>
    <property type="match status" value="1"/>
</dbReference>
<dbReference type="GO" id="GO:0030150">
    <property type="term" value="P:protein import into mitochondrial matrix"/>
    <property type="evidence" value="ECO:0007669"/>
    <property type="project" value="InterPro"/>
</dbReference>
<proteinExistence type="inferred from homology"/>
<evidence type="ECO:0000256" key="4">
    <source>
        <dbReference type="ARBA" id="ARBA00022792"/>
    </source>
</evidence>
<dbReference type="InterPro" id="IPR036869">
    <property type="entry name" value="J_dom_sf"/>
</dbReference>
<evidence type="ECO:0000256" key="8">
    <source>
        <dbReference type="ARBA" id="ARBA00023136"/>
    </source>
</evidence>
<keyword evidence="4" id="KW-0999">Mitochondrion inner membrane</keyword>
<dbReference type="Proteomes" id="UP000467840">
    <property type="component" value="Chromosome 14"/>
</dbReference>
<dbReference type="PANTHER" id="PTHR12388:SF6">
    <property type="entry name" value="MITOCHONDRIAL IMPORT INNER MEMBRANE TRANSLOCASE SUBUNIT PAM16 LIKE 1"/>
    <property type="match status" value="1"/>
</dbReference>
<gene>
    <name evidence="9" type="ORF">GH714_025120</name>
</gene>
<keyword evidence="6" id="KW-0811">Translocation</keyword>
<dbReference type="Gene3D" id="1.10.287.110">
    <property type="entry name" value="DnaJ domain"/>
    <property type="match status" value="1"/>
</dbReference>
<comment type="caution">
    <text evidence="9">The sequence shown here is derived from an EMBL/GenBank/DDBJ whole genome shotgun (WGS) entry which is preliminary data.</text>
</comment>
<dbReference type="InterPro" id="IPR005341">
    <property type="entry name" value="Tim16"/>
</dbReference>
<comment type="similarity">
    <text evidence="2">Belongs to the TIM16/PAM16 family.</text>
</comment>
<accession>A0A6A6MEB4</accession>
<reference evidence="9 10" key="1">
    <citation type="journal article" date="2020" name="Mol. Plant">
        <title>The Chromosome-Based Rubber Tree Genome Provides New Insights into Spurge Genome Evolution and Rubber Biosynthesis.</title>
        <authorList>
            <person name="Liu J."/>
            <person name="Shi C."/>
            <person name="Shi C.C."/>
            <person name="Li W."/>
            <person name="Zhang Q.J."/>
            <person name="Zhang Y."/>
            <person name="Li K."/>
            <person name="Lu H.F."/>
            <person name="Shi C."/>
            <person name="Zhu S.T."/>
            <person name="Xiao Z.Y."/>
            <person name="Nan H."/>
            <person name="Yue Y."/>
            <person name="Zhu X.G."/>
            <person name="Wu Y."/>
            <person name="Hong X.N."/>
            <person name="Fan G.Y."/>
            <person name="Tong Y."/>
            <person name="Zhang D."/>
            <person name="Mao C.L."/>
            <person name="Liu Y.L."/>
            <person name="Hao S.J."/>
            <person name="Liu W.Q."/>
            <person name="Lv M.Q."/>
            <person name="Zhang H.B."/>
            <person name="Liu Y."/>
            <person name="Hu-Tang G.R."/>
            <person name="Wang J.P."/>
            <person name="Wang J.H."/>
            <person name="Sun Y.H."/>
            <person name="Ni S.B."/>
            <person name="Chen W.B."/>
            <person name="Zhang X.C."/>
            <person name="Jiao Y.N."/>
            <person name="Eichler E.E."/>
            <person name="Li G.H."/>
            <person name="Liu X."/>
            <person name="Gao L.Z."/>
        </authorList>
    </citation>
    <scope>NUCLEOTIDE SEQUENCE [LARGE SCALE GENOMIC DNA]</scope>
    <source>
        <strain evidence="10">cv. GT1</strain>
        <tissue evidence="9">Leaf</tissue>
    </source>
</reference>
<dbReference type="EMBL" id="JAAGAX010000006">
    <property type="protein sequence ID" value="KAF2311594.1"/>
    <property type="molecule type" value="Genomic_DNA"/>
</dbReference>
<evidence type="ECO:0000256" key="1">
    <source>
        <dbReference type="ARBA" id="ARBA00004637"/>
    </source>
</evidence>
<keyword evidence="10" id="KW-1185">Reference proteome</keyword>
<dbReference type="Pfam" id="PF03656">
    <property type="entry name" value="Pam16"/>
    <property type="match status" value="1"/>
</dbReference>